<evidence type="ECO:0000313" key="2">
    <source>
        <dbReference type="Proteomes" id="UP000316471"/>
    </source>
</evidence>
<keyword evidence="2" id="KW-1185">Reference proteome</keyword>
<evidence type="ECO:0000313" key="1">
    <source>
        <dbReference type="EMBL" id="TWI14366.1"/>
    </source>
</evidence>
<dbReference type="AlphaFoldDB" id="A0A562M349"/>
<accession>A0A562M349</accession>
<protein>
    <submittedName>
        <fullName evidence="1">Uncharacterized protein</fullName>
    </submittedName>
</protein>
<reference evidence="1 2" key="1">
    <citation type="journal article" date="2015" name="Stand. Genomic Sci.">
        <title>Genomic Encyclopedia of Bacterial and Archaeal Type Strains, Phase III: the genomes of soil and plant-associated and newly described type strains.</title>
        <authorList>
            <person name="Whitman W.B."/>
            <person name="Woyke T."/>
            <person name="Klenk H.P."/>
            <person name="Zhou Y."/>
            <person name="Lilburn T.G."/>
            <person name="Beck B.J."/>
            <person name="De Vos P."/>
            <person name="Vandamme P."/>
            <person name="Eisen J.A."/>
            <person name="Garrity G."/>
            <person name="Hugenholtz P."/>
            <person name="Kyrpides N.C."/>
        </authorList>
    </citation>
    <scope>NUCLEOTIDE SEQUENCE [LARGE SCALE GENOMIC DNA]</scope>
    <source>
        <strain evidence="1 2">CGMCC 1.10136</strain>
    </source>
</reference>
<organism evidence="1 2">
    <name type="scientific">Aerolutibacter ruishenii</name>
    <dbReference type="NCBI Taxonomy" id="686800"/>
    <lineage>
        <taxon>Bacteria</taxon>
        <taxon>Pseudomonadati</taxon>
        <taxon>Pseudomonadota</taxon>
        <taxon>Gammaproteobacteria</taxon>
        <taxon>Lysobacterales</taxon>
        <taxon>Lysobacteraceae</taxon>
        <taxon>Aerolutibacter</taxon>
    </lineage>
</organism>
<dbReference type="Proteomes" id="UP000316471">
    <property type="component" value="Unassembled WGS sequence"/>
</dbReference>
<gene>
    <name evidence="1" type="ORF">IP93_00363</name>
</gene>
<name>A0A562M349_9GAMM</name>
<dbReference type="EMBL" id="VLKP01000001">
    <property type="protein sequence ID" value="TWI14366.1"/>
    <property type="molecule type" value="Genomic_DNA"/>
</dbReference>
<proteinExistence type="predicted"/>
<sequence>MSAPAPTKVSGLVPFRRVAQFNPPGYAGATMVAIQLPFTTTTSRT</sequence>
<comment type="caution">
    <text evidence="1">The sequence shown here is derived from an EMBL/GenBank/DDBJ whole genome shotgun (WGS) entry which is preliminary data.</text>
</comment>